<dbReference type="OrthoDB" id="10063846at2759"/>
<dbReference type="AlphaFoldDB" id="A0A4Y2S0D2"/>
<gene>
    <name evidence="1" type="ORF">AVEN_198093_1</name>
</gene>
<name>A0A4Y2S0D2_ARAVE</name>
<accession>A0A4Y2S0D2</accession>
<keyword evidence="2" id="KW-1185">Reference proteome</keyword>
<evidence type="ECO:0000313" key="1">
    <source>
        <dbReference type="EMBL" id="GBN80725.1"/>
    </source>
</evidence>
<sequence>MVILLYPYLDSFHEDLLLCKPLSSTSTGTEIYELLDEFFVENSILWDNCVDVGTNGAKAMTGKMSGAIAKIKENPRGAAASTAHFINMLLQ</sequence>
<dbReference type="PANTHER" id="PTHR45913">
    <property type="entry name" value="EPM2A-INTERACTING PROTEIN 1"/>
    <property type="match status" value="1"/>
</dbReference>
<organism evidence="1 2">
    <name type="scientific">Araneus ventricosus</name>
    <name type="common">Orbweaver spider</name>
    <name type="synonym">Epeira ventricosa</name>
    <dbReference type="NCBI Taxonomy" id="182803"/>
    <lineage>
        <taxon>Eukaryota</taxon>
        <taxon>Metazoa</taxon>
        <taxon>Ecdysozoa</taxon>
        <taxon>Arthropoda</taxon>
        <taxon>Chelicerata</taxon>
        <taxon>Arachnida</taxon>
        <taxon>Araneae</taxon>
        <taxon>Araneomorphae</taxon>
        <taxon>Entelegynae</taxon>
        <taxon>Araneoidea</taxon>
        <taxon>Araneidae</taxon>
        <taxon>Araneus</taxon>
    </lineage>
</organism>
<dbReference type="EMBL" id="BGPR01019007">
    <property type="protein sequence ID" value="GBN80725.1"/>
    <property type="molecule type" value="Genomic_DNA"/>
</dbReference>
<evidence type="ECO:0000313" key="2">
    <source>
        <dbReference type="Proteomes" id="UP000499080"/>
    </source>
</evidence>
<reference evidence="1 2" key="1">
    <citation type="journal article" date="2019" name="Sci. Rep.">
        <title>Orb-weaving spider Araneus ventricosus genome elucidates the spidroin gene catalogue.</title>
        <authorList>
            <person name="Kono N."/>
            <person name="Nakamura H."/>
            <person name="Ohtoshi R."/>
            <person name="Moran D.A.P."/>
            <person name="Shinohara A."/>
            <person name="Yoshida Y."/>
            <person name="Fujiwara M."/>
            <person name="Mori M."/>
            <person name="Tomita M."/>
            <person name="Arakawa K."/>
        </authorList>
    </citation>
    <scope>NUCLEOTIDE SEQUENCE [LARGE SCALE GENOMIC DNA]</scope>
</reference>
<proteinExistence type="predicted"/>
<comment type="caution">
    <text evidence="1">The sequence shown here is derived from an EMBL/GenBank/DDBJ whole genome shotgun (WGS) entry which is preliminary data.</text>
</comment>
<protein>
    <recommendedName>
        <fullName evidence="3">Zinc finger BED domain-containing protein 5</fullName>
    </recommendedName>
</protein>
<dbReference type="PANTHER" id="PTHR45913:SF19">
    <property type="entry name" value="LOW QUALITY PROTEIN: ZINC FINGER BED DOMAIN-CONTAINING PROTEIN 5-LIKE"/>
    <property type="match status" value="1"/>
</dbReference>
<evidence type="ECO:0008006" key="3">
    <source>
        <dbReference type="Google" id="ProtNLM"/>
    </source>
</evidence>
<dbReference type="Proteomes" id="UP000499080">
    <property type="component" value="Unassembled WGS sequence"/>
</dbReference>